<reference evidence="1 2" key="2">
    <citation type="submission" date="2018-11" db="EMBL/GenBank/DDBJ databases">
        <authorList>
            <consortium name="Pathogen Informatics"/>
        </authorList>
    </citation>
    <scope>NUCLEOTIDE SEQUENCE [LARGE SCALE GENOMIC DNA]</scope>
    <source>
        <strain evidence="1 2">NST_G2</strain>
    </source>
</reference>
<dbReference type="OrthoDB" id="6118220at2759"/>
<accession>A0A183SV05</accession>
<dbReference type="PANTHER" id="PTHR33395">
    <property type="entry name" value="TRANSCRIPTASE, PUTATIVE-RELATED-RELATED"/>
    <property type="match status" value="1"/>
</dbReference>
<name>A0A183SV05_SCHSO</name>
<dbReference type="WBParaSite" id="SSLN_0000836301-mRNA-1">
    <property type="protein sequence ID" value="SSLN_0000836301-mRNA-1"/>
    <property type="gene ID" value="SSLN_0000836301"/>
</dbReference>
<dbReference type="AlphaFoldDB" id="A0A183SV05"/>
<dbReference type="STRING" id="70667.A0A183SV05"/>
<sequence length="380" mass="43790">MGDFNAPLIAWSSVYARGSELAFDQRLLDMALRSFFTQHVFFPTRVQEGQHSNCLDLVFTKSLDSIDEVRCLLPVLPLLGRSDHIVLHWDYSMLSVPEQPTSFRRNIWHGDFDQMKTQLNKINWESAFSGNMAEDWEWFRELLHILFSIPCPILRKRLDNRPQWLTQTLKKEVNKKRRLWKKSLADENPASINAYKVQRNKVKRLILRTRKDFDKDLLNRAVENPKLFYNYIGRRTRNRNPVPLLKTSENLEISEDGAKSEHLSEFFKSIFTSERALNPPNFDLNEGPTKEAVSLNDANVHKELLALNESKSPGKDDIPPNLLKELAAELAKPLSIFFQTSFEAGTLPADCKSARITSLYKSDSKNEMASSGQIAIIRQP</sequence>
<dbReference type="Proteomes" id="UP000275846">
    <property type="component" value="Unassembled WGS sequence"/>
</dbReference>
<keyword evidence="2" id="KW-1185">Reference proteome</keyword>
<dbReference type="EMBL" id="UYSU01034450">
    <property type="protein sequence ID" value="VDL94438.1"/>
    <property type="molecule type" value="Genomic_DNA"/>
</dbReference>
<evidence type="ECO:0000313" key="2">
    <source>
        <dbReference type="Proteomes" id="UP000275846"/>
    </source>
</evidence>
<dbReference type="PANTHER" id="PTHR33395:SF22">
    <property type="entry name" value="REVERSE TRANSCRIPTASE DOMAIN-CONTAINING PROTEIN"/>
    <property type="match status" value="1"/>
</dbReference>
<dbReference type="GO" id="GO:0031012">
    <property type="term" value="C:extracellular matrix"/>
    <property type="evidence" value="ECO:0007669"/>
    <property type="project" value="TreeGrafter"/>
</dbReference>
<gene>
    <name evidence="1" type="ORF">SSLN_LOCUS8053</name>
</gene>
<dbReference type="GO" id="GO:0061343">
    <property type="term" value="P:cell adhesion involved in heart morphogenesis"/>
    <property type="evidence" value="ECO:0007669"/>
    <property type="project" value="TreeGrafter"/>
</dbReference>
<reference evidence="3" key="1">
    <citation type="submission" date="2016-06" db="UniProtKB">
        <authorList>
            <consortium name="WormBaseParasite"/>
        </authorList>
    </citation>
    <scope>IDENTIFICATION</scope>
</reference>
<proteinExistence type="predicted"/>
<evidence type="ECO:0000313" key="3">
    <source>
        <dbReference type="WBParaSite" id="SSLN_0000836301-mRNA-1"/>
    </source>
</evidence>
<dbReference type="GO" id="GO:0007508">
    <property type="term" value="P:larval heart development"/>
    <property type="evidence" value="ECO:0007669"/>
    <property type="project" value="TreeGrafter"/>
</dbReference>
<evidence type="ECO:0000313" key="1">
    <source>
        <dbReference type="EMBL" id="VDL94438.1"/>
    </source>
</evidence>
<protein>
    <submittedName>
        <fullName evidence="3">Endo/exonuclease/phosphatase domain-containing protein</fullName>
    </submittedName>
</protein>
<organism evidence="3">
    <name type="scientific">Schistocephalus solidus</name>
    <name type="common">Tapeworm</name>
    <dbReference type="NCBI Taxonomy" id="70667"/>
    <lineage>
        <taxon>Eukaryota</taxon>
        <taxon>Metazoa</taxon>
        <taxon>Spiralia</taxon>
        <taxon>Lophotrochozoa</taxon>
        <taxon>Platyhelminthes</taxon>
        <taxon>Cestoda</taxon>
        <taxon>Eucestoda</taxon>
        <taxon>Diphyllobothriidea</taxon>
        <taxon>Diphyllobothriidae</taxon>
        <taxon>Schistocephalus</taxon>
    </lineage>
</organism>